<dbReference type="Pfam" id="PF17863">
    <property type="entry name" value="AAA_lid_2"/>
    <property type="match status" value="1"/>
</dbReference>
<dbReference type="Gene3D" id="1.10.8.80">
    <property type="entry name" value="Magnesium chelatase subunit I, C-Terminal domain"/>
    <property type="match status" value="1"/>
</dbReference>
<dbReference type="SMART" id="SM00382">
    <property type="entry name" value="AAA"/>
    <property type="match status" value="1"/>
</dbReference>
<dbReference type="AlphaFoldDB" id="A0A399F9J5"/>
<accession>A0A399F9J5</accession>
<dbReference type="InterPro" id="IPR050764">
    <property type="entry name" value="CbbQ/NirQ/NorQ/GpvN"/>
</dbReference>
<dbReference type="InterPro" id="IPR011703">
    <property type="entry name" value="ATPase_AAA-3"/>
</dbReference>
<dbReference type="EMBL" id="QWLB01000029">
    <property type="protein sequence ID" value="RIH91929.1"/>
    <property type="molecule type" value="Genomic_DNA"/>
</dbReference>
<dbReference type="Proteomes" id="UP000266178">
    <property type="component" value="Unassembled WGS sequence"/>
</dbReference>
<feature type="domain" description="AAA+ ATPase" evidence="1">
    <location>
        <begin position="35"/>
        <end position="174"/>
    </location>
</feature>
<dbReference type="Pfam" id="PF07726">
    <property type="entry name" value="AAA_3"/>
    <property type="match status" value="1"/>
</dbReference>
<evidence type="ECO:0000259" key="1">
    <source>
        <dbReference type="SMART" id="SM00382"/>
    </source>
</evidence>
<keyword evidence="3" id="KW-1185">Reference proteome</keyword>
<dbReference type="Gene3D" id="3.40.50.300">
    <property type="entry name" value="P-loop containing nucleotide triphosphate hydrolases"/>
    <property type="match status" value="1"/>
</dbReference>
<organism evidence="2 3">
    <name type="scientific">Meiothermus granaticius NBRC 107808</name>
    <dbReference type="NCBI Taxonomy" id="1227551"/>
    <lineage>
        <taxon>Bacteria</taxon>
        <taxon>Thermotogati</taxon>
        <taxon>Deinococcota</taxon>
        <taxon>Deinococci</taxon>
        <taxon>Thermales</taxon>
        <taxon>Thermaceae</taxon>
        <taxon>Meiothermus</taxon>
    </lineage>
</organism>
<dbReference type="PANTHER" id="PTHR42759">
    <property type="entry name" value="MOXR FAMILY PROTEIN"/>
    <property type="match status" value="1"/>
</dbReference>
<gene>
    <name evidence="2" type="ORF">Mgrana_02204</name>
</gene>
<dbReference type="SUPFAM" id="SSF52540">
    <property type="entry name" value="P-loop containing nucleoside triphosphate hydrolases"/>
    <property type="match status" value="1"/>
</dbReference>
<evidence type="ECO:0000313" key="2">
    <source>
        <dbReference type="EMBL" id="RIH91929.1"/>
    </source>
</evidence>
<dbReference type="RefSeq" id="WP_240631341.1">
    <property type="nucleotide sequence ID" value="NZ_BJXM01000001.1"/>
</dbReference>
<dbReference type="InterPro" id="IPR027417">
    <property type="entry name" value="P-loop_NTPase"/>
</dbReference>
<dbReference type="CDD" id="cd00009">
    <property type="entry name" value="AAA"/>
    <property type="match status" value="1"/>
</dbReference>
<dbReference type="InterPro" id="IPR041628">
    <property type="entry name" value="ChlI/MoxR_AAA_lid"/>
</dbReference>
<dbReference type="GO" id="GO:0005524">
    <property type="term" value="F:ATP binding"/>
    <property type="evidence" value="ECO:0007669"/>
    <property type="project" value="InterPro"/>
</dbReference>
<dbReference type="PANTHER" id="PTHR42759:SF1">
    <property type="entry name" value="MAGNESIUM-CHELATASE SUBUNIT CHLD"/>
    <property type="match status" value="1"/>
</dbReference>
<protein>
    <submittedName>
        <fullName evidence="2">Magnesium chelatase ATPase subunit D</fullName>
    </submittedName>
</protein>
<dbReference type="InterPro" id="IPR003593">
    <property type="entry name" value="AAA+_ATPase"/>
</dbReference>
<comment type="caution">
    <text evidence="2">The sequence shown here is derived from an EMBL/GenBank/DDBJ whole genome shotgun (WGS) entry which is preliminary data.</text>
</comment>
<evidence type="ECO:0000313" key="3">
    <source>
        <dbReference type="Proteomes" id="UP000266178"/>
    </source>
</evidence>
<proteinExistence type="predicted"/>
<dbReference type="GO" id="GO:0016887">
    <property type="term" value="F:ATP hydrolysis activity"/>
    <property type="evidence" value="ECO:0007669"/>
    <property type="project" value="InterPro"/>
</dbReference>
<sequence length="302" mass="32579">MSEARALLLSLEASLSSVLFGQERVIRELLATAVAGGHALLEGLPGLGKTLLAKAFAQASGLSYRRIQFTPDLLPADVTGTEILEGSGFVFRPGPLFAQVVLADEINRATPKTQSALLEAMQEGGVTVSGIRHPLPEPFLVLATQNPLELEGTYPLPEAQLDRFMTKIRVQAPPRAVWVRILSEEPASPQTVVGLDWAAAKADGAKVVVSQPILEAIANTAQLASEERHLRMGLSPRGAKAWLALARSLAYLAGRAHLDWEDLRSAALPALSHRLLLTEEAQFEGVQVESLLQDLLRRTMPK</sequence>
<dbReference type="PIRSF" id="PIRSF002849">
    <property type="entry name" value="AAA_ATPase_chaperone_MoxR_prd"/>
    <property type="match status" value="1"/>
</dbReference>
<reference evidence="2 3" key="1">
    <citation type="submission" date="2018-08" db="EMBL/GenBank/DDBJ databases">
        <title>Meiothermus granaticius genome AF-68 sequencing project.</title>
        <authorList>
            <person name="Da Costa M.S."/>
            <person name="Albuquerque L."/>
            <person name="Raposo P."/>
            <person name="Froufe H.J.C."/>
            <person name="Barroso C.S."/>
            <person name="Egas C."/>
        </authorList>
    </citation>
    <scope>NUCLEOTIDE SEQUENCE [LARGE SCALE GENOMIC DNA]</scope>
    <source>
        <strain evidence="2 3">AF-68</strain>
    </source>
</reference>
<name>A0A399F9J5_9DEIN</name>